<dbReference type="Pfam" id="PF00148">
    <property type="entry name" value="Oxidored_nitro"/>
    <property type="match status" value="1"/>
</dbReference>
<dbReference type="InterPro" id="IPR000510">
    <property type="entry name" value="Nase/OxRdtase_comp1"/>
</dbReference>
<evidence type="ECO:0000313" key="3">
    <source>
        <dbReference type="Proteomes" id="UP000184749"/>
    </source>
</evidence>
<dbReference type="Proteomes" id="UP000184749">
    <property type="component" value="Plasmid pRgalIE4872c"/>
</dbReference>
<organism evidence="2 3">
    <name type="scientific">Rhizobium gallicum</name>
    <dbReference type="NCBI Taxonomy" id="56730"/>
    <lineage>
        <taxon>Bacteria</taxon>
        <taxon>Pseudomonadati</taxon>
        <taxon>Pseudomonadota</taxon>
        <taxon>Alphaproteobacteria</taxon>
        <taxon>Hyphomicrobiales</taxon>
        <taxon>Rhizobiaceae</taxon>
        <taxon>Rhizobium/Agrobacterium group</taxon>
        <taxon>Rhizobium</taxon>
    </lineage>
</organism>
<protein>
    <submittedName>
        <fullName evidence="2">Nitrogenase domain-containing protein</fullName>
    </submittedName>
</protein>
<name>A0A1L5NR05_9HYPH</name>
<feature type="domain" description="Nitrogenase/oxidoreductase component 1" evidence="1">
    <location>
        <begin position="7"/>
        <end position="75"/>
    </location>
</feature>
<proteinExistence type="predicted"/>
<dbReference type="SUPFAM" id="SSF53807">
    <property type="entry name" value="Helical backbone' metal receptor"/>
    <property type="match status" value="1"/>
</dbReference>
<gene>
    <name evidence="2" type="ORF">IE4872_PC00315</name>
</gene>
<dbReference type="Gene3D" id="3.40.50.1980">
    <property type="entry name" value="Nitrogenase molybdenum iron protein domain"/>
    <property type="match status" value="1"/>
</dbReference>
<dbReference type="GO" id="GO:0016491">
    <property type="term" value="F:oxidoreductase activity"/>
    <property type="evidence" value="ECO:0007669"/>
    <property type="project" value="InterPro"/>
</dbReference>
<reference evidence="2 3" key="1">
    <citation type="submission" date="2016-09" db="EMBL/GenBank/DDBJ databases">
        <title>The complete genome sequences of Rhizobium gallicum, symbiovars gallicum and phaseoli, symbionts associated to common bean (Phaseolus vulgaris).</title>
        <authorList>
            <person name="Bustos P."/>
            <person name="Santamaria R.I."/>
            <person name="Perez-Carrascal O.M."/>
            <person name="Juarez S."/>
            <person name="Lozano L."/>
            <person name="Martinez-Flores I."/>
            <person name="Martinez-Romero E."/>
            <person name="Cevallos M."/>
            <person name="Romero D."/>
            <person name="Davila G."/>
            <person name="Gonzalez V."/>
        </authorList>
    </citation>
    <scope>NUCLEOTIDE SEQUENCE [LARGE SCALE GENOMIC DNA]</scope>
    <source>
        <strain evidence="2 3">IE4872</strain>
        <plasmid evidence="3">prgalie4872c</plasmid>
    </source>
</reference>
<accession>A0A1L5NR05</accession>
<dbReference type="EMBL" id="CP017104">
    <property type="protein sequence ID" value="APO70341.1"/>
    <property type="molecule type" value="Genomic_DNA"/>
</dbReference>
<keyword evidence="2" id="KW-0614">Plasmid</keyword>
<geneLocation type="plasmid" evidence="3">
    <name>prgalie4872c</name>
</geneLocation>
<evidence type="ECO:0000259" key="1">
    <source>
        <dbReference type="Pfam" id="PF00148"/>
    </source>
</evidence>
<evidence type="ECO:0000313" key="2">
    <source>
        <dbReference type="EMBL" id="APO70341.1"/>
    </source>
</evidence>
<dbReference type="AlphaFoldDB" id="A0A1L5NR05"/>
<sequence>MSRSDMVKDIQELGKAVQCIAIGEHMRRPAELLQTQTGVPYALFQSLTGLKGVDRFVSLLSKISGAPVPANIRRMVRYRSERANHARL</sequence>